<gene>
    <name evidence="2" type="ORF">NEOLI_001242</name>
</gene>
<evidence type="ECO:0000256" key="1">
    <source>
        <dbReference type="SAM" id="MobiDB-lite"/>
    </source>
</evidence>
<feature type="compositionally biased region" description="Polar residues" evidence="1">
    <location>
        <begin position="9"/>
        <end position="18"/>
    </location>
</feature>
<comment type="caution">
    <text evidence="2">The sequence shown here is derived from an EMBL/GenBank/DDBJ whole genome shotgun (WGS) entry which is preliminary data.</text>
</comment>
<proteinExistence type="predicted"/>
<protein>
    <submittedName>
        <fullName evidence="2">Uncharacterized protein</fullName>
    </submittedName>
</protein>
<feature type="region of interest" description="Disordered" evidence="1">
    <location>
        <begin position="1"/>
        <end position="32"/>
    </location>
</feature>
<dbReference type="Proteomes" id="UP000186594">
    <property type="component" value="Unassembled WGS sequence"/>
</dbReference>
<name>A0A1U7LKB6_NEOID</name>
<evidence type="ECO:0000313" key="2">
    <source>
        <dbReference type="EMBL" id="OLL23095.1"/>
    </source>
</evidence>
<dbReference type="AlphaFoldDB" id="A0A1U7LKB6"/>
<evidence type="ECO:0000313" key="3">
    <source>
        <dbReference type="Proteomes" id="UP000186594"/>
    </source>
</evidence>
<keyword evidence="3" id="KW-1185">Reference proteome</keyword>
<dbReference type="EMBL" id="LXFE01002311">
    <property type="protein sequence ID" value="OLL23095.1"/>
    <property type="molecule type" value="Genomic_DNA"/>
</dbReference>
<reference evidence="2 3" key="1">
    <citation type="submission" date="2016-04" db="EMBL/GenBank/DDBJ databases">
        <title>Evolutionary innovation and constraint leading to complex multicellularity in the Ascomycota.</title>
        <authorList>
            <person name="Cisse O."/>
            <person name="Nguyen A."/>
            <person name="Hewitt D.A."/>
            <person name="Jedd G."/>
            <person name="Stajich J.E."/>
        </authorList>
    </citation>
    <scope>NUCLEOTIDE SEQUENCE [LARGE SCALE GENOMIC DNA]</scope>
    <source>
        <strain evidence="2 3">DAH-3</strain>
    </source>
</reference>
<sequence length="145" mass="15961">MSARWNRATMKSQGHQPQPSLPVHTSADDPYDGSIRKWRKVWVSPPSVGASSKNPKNTVAPPIWKVYKWVPILDESDEESAIIEDTEMNIVNVSMESTPNPQLSDATVNGIEIGRGSEAQAMRVTSTLKEDKSITSQNEIDGIEG</sequence>
<organism evidence="2 3">
    <name type="scientific">Neolecta irregularis (strain DAH-3)</name>
    <dbReference type="NCBI Taxonomy" id="1198029"/>
    <lineage>
        <taxon>Eukaryota</taxon>
        <taxon>Fungi</taxon>
        <taxon>Dikarya</taxon>
        <taxon>Ascomycota</taxon>
        <taxon>Taphrinomycotina</taxon>
        <taxon>Neolectales</taxon>
        <taxon>Neolectaceae</taxon>
        <taxon>Neolecta</taxon>
    </lineage>
</organism>
<feature type="region of interest" description="Disordered" evidence="1">
    <location>
        <begin position="126"/>
        <end position="145"/>
    </location>
</feature>
<accession>A0A1U7LKB6</accession>